<reference evidence="1" key="1">
    <citation type="submission" date="2023-02" db="EMBL/GenBank/DDBJ databases">
        <title>Kitasatospora phosalacinea NBRC 14362.</title>
        <authorList>
            <person name="Ichikawa N."/>
            <person name="Sato H."/>
            <person name="Tonouchi N."/>
        </authorList>
    </citation>
    <scope>NUCLEOTIDE SEQUENCE</scope>
    <source>
        <strain evidence="1">NBRC 14362</strain>
    </source>
</reference>
<comment type="caution">
    <text evidence="1">The sequence shown here is derived from an EMBL/GenBank/DDBJ whole genome shotgun (WGS) entry which is preliminary data.</text>
</comment>
<proteinExistence type="predicted"/>
<organism evidence="1 2">
    <name type="scientific">Kitasatospora phosalacinea</name>
    <dbReference type="NCBI Taxonomy" id="2065"/>
    <lineage>
        <taxon>Bacteria</taxon>
        <taxon>Bacillati</taxon>
        <taxon>Actinomycetota</taxon>
        <taxon>Actinomycetes</taxon>
        <taxon>Kitasatosporales</taxon>
        <taxon>Streptomycetaceae</taxon>
        <taxon>Kitasatospora</taxon>
    </lineage>
</organism>
<accession>A0A9W6PIE3</accession>
<name>A0A9W6PIE3_9ACTN</name>
<dbReference type="EMBL" id="BSRX01000020">
    <property type="protein sequence ID" value="GLW55600.1"/>
    <property type="molecule type" value="Genomic_DNA"/>
</dbReference>
<sequence>MAVTISAATGAVALVTGPSNREHGLGHPASLAWLLELTHVPWAVHPLLPGAFLLLRLVFGPRGVAHPDGRAGRRRGDGPLRHLRLALGRPRTPAPPPGR</sequence>
<evidence type="ECO:0000313" key="2">
    <source>
        <dbReference type="Proteomes" id="UP001165143"/>
    </source>
</evidence>
<protein>
    <submittedName>
        <fullName evidence="1">Uncharacterized protein</fullName>
    </submittedName>
</protein>
<evidence type="ECO:0000313" key="1">
    <source>
        <dbReference type="EMBL" id="GLW55600.1"/>
    </source>
</evidence>
<dbReference type="AlphaFoldDB" id="A0A9W6PIE3"/>
<dbReference type="Proteomes" id="UP001165143">
    <property type="component" value="Unassembled WGS sequence"/>
</dbReference>
<gene>
    <name evidence="1" type="ORF">Kpho01_36110</name>
</gene>